<evidence type="ECO:0000256" key="3">
    <source>
        <dbReference type="ARBA" id="ARBA00022839"/>
    </source>
</evidence>
<dbReference type="InterPro" id="IPR012337">
    <property type="entry name" value="RNaseH-like_sf"/>
</dbReference>
<keyword evidence="3 5" id="KW-0269">Exonuclease</keyword>
<accession>A0A928VIJ4</accession>
<dbReference type="PANTHER" id="PTHR30231:SF4">
    <property type="entry name" value="PROTEIN NEN2"/>
    <property type="match status" value="1"/>
</dbReference>
<evidence type="ECO:0000313" key="5">
    <source>
        <dbReference type="EMBL" id="MBE9028403.1"/>
    </source>
</evidence>
<feature type="domain" description="Exonuclease" evidence="4">
    <location>
        <begin position="31"/>
        <end position="200"/>
    </location>
</feature>
<evidence type="ECO:0000256" key="2">
    <source>
        <dbReference type="ARBA" id="ARBA00022801"/>
    </source>
</evidence>
<dbReference type="EMBL" id="JADEXQ010000003">
    <property type="protein sequence ID" value="MBE9028403.1"/>
    <property type="molecule type" value="Genomic_DNA"/>
</dbReference>
<dbReference type="Gene3D" id="3.30.420.10">
    <property type="entry name" value="Ribonuclease H-like superfamily/Ribonuclease H"/>
    <property type="match status" value="1"/>
</dbReference>
<reference evidence="5" key="1">
    <citation type="submission" date="2020-10" db="EMBL/GenBank/DDBJ databases">
        <authorList>
            <person name="Castelo-Branco R."/>
            <person name="Eusebio N."/>
            <person name="Adriana R."/>
            <person name="Vieira A."/>
            <person name="Brugerolle De Fraissinette N."/>
            <person name="Rezende De Castro R."/>
            <person name="Schneider M.P."/>
            <person name="Vasconcelos V."/>
            <person name="Leao P.N."/>
        </authorList>
    </citation>
    <scope>NUCLEOTIDE SEQUENCE</scope>
    <source>
        <strain evidence="5">LEGE 11480</strain>
    </source>
</reference>
<organism evidence="5 6">
    <name type="scientific">Romeriopsis navalis LEGE 11480</name>
    <dbReference type="NCBI Taxonomy" id="2777977"/>
    <lineage>
        <taxon>Bacteria</taxon>
        <taxon>Bacillati</taxon>
        <taxon>Cyanobacteriota</taxon>
        <taxon>Cyanophyceae</taxon>
        <taxon>Leptolyngbyales</taxon>
        <taxon>Leptolyngbyaceae</taxon>
        <taxon>Romeriopsis</taxon>
        <taxon>Romeriopsis navalis</taxon>
    </lineage>
</organism>
<dbReference type="SMART" id="SM00479">
    <property type="entry name" value="EXOIII"/>
    <property type="match status" value="1"/>
</dbReference>
<dbReference type="GO" id="GO:0003676">
    <property type="term" value="F:nucleic acid binding"/>
    <property type="evidence" value="ECO:0007669"/>
    <property type="project" value="InterPro"/>
</dbReference>
<protein>
    <submittedName>
        <fullName evidence="5">3'-5' exonuclease</fullName>
    </submittedName>
</protein>
<dbReference type="PANTHER" id="PTHR30231">
    <property type="entry name" value="DNA POLYMERASE III SUBUNIT EPSILON"/>
    <property type="match status" value="1"/>
</dbReference>
<keyword evidence="1" id="KW-0540">Nuclease</keyword>
<dbReference type="AlphaFoldDB" id="A0A928VIJ4"/>
<evidence type="ECO:0000313" key="6">
    <source>
        <dbReference type="Proteomes" id="UP000625316"/>
    </source>
</evidence>
<proteinExistence type="predicted"/>
<dbReference type="CDD" id="cd06127">
    <property type="entry name" value="DEDDh"/>
    <property type="match status" value="1"/>
</dbReference>
<dbReference type="InterPro" id="IPR036397">
    <property type="entry name" value="RNaseH_sf"/>
</dbReference>
<evidence type="ECO:0000256" key="1">
    <source>
        <dbReference type="ARBA" id="ARBA00022722"/>
    </source>
</evidence>
<dbReference type="Pfam" id="PF00929">
    <property type="entry name" value="RNase_T"/>
    <property type="match status" value="1"/>
</dbReference>
<dbReference type="GO" id="GO:0008408">
    <property type="term" value="F:3'-5' exonuclease activity"/>
    <property type="evidence" value="ECO:0007669"/>
    <property type="project" value="TreeGrafter"/>
</dbReference>
<evidence type="ECO:0000259" key="4">
    <source>
        <dbReference type="SMART" id="SM00479"/>
    </source>
</evidence>
<comment type="caution">
    <text evidence="5">The sequence shown here is derived from an EMBL/GenBank/DDBJ whole genome shotgun (WGS) entry which is preliminary data.</text>
</comment>
<dbReference type="SUPFAM" id="SSF53098">
    <property type="entry name" value="Ribonuclease H-like"/>
    <property type="match status" value="1"/>
</dbReference>
<dbReference type="InterPro" id="IPR013520">
    <property type="entry name" value="Ribonucl_H"/>
</dbReference>
<name>A0A928VIJ4_9CYAN</name>
<keyword evidence="6" id="KW-1185">Reference proteome</keyword>
<gene>
    <name evidence="5" type="ORF">IQ266_01370</name>
</gene>
<dbReference type="FunFam" id="3.30.420.10:FF:000045">
    <property type="entry name" value="3'-5' exonuclease DinG"/>
    <property type="match status" value="1"/>
</dbReference>
<sequence>MRPKLIRCKVSLSAMLSTELLTFYRQMAQRDLTIVDLETTGFKPPVARAIEISIIKANLEDGIQQQVTHLINPGVRVPEHITRITGISQAMVASADQSTEIWPACLPLLETGIFTAHNAAFDYPFVKAELKLQGQTFHKPSHEQFCTVIFSRLMLPDLPSRSLPNLVEHFGFEVGRSHRAGADTMACWLLAKMLLTEVCETNDAELLQRFGKQWLPMQEVTKIFGCKQAIAQRKLHLAGLEPRISGRSKTLMYQRAEVERVFWETQGRQTSLLE</sequence>
<keyword evidence="2" id="KW-0378">Hydrolase</keyword>
<dbReference type="Proteomes" id="UP000625316">
    <property type="component" value="Unassembled WGS sequence"/>
</dbReference>